<sequence>MPYVQQSRALLGSDAYRYAQWWQGTGVPHSGPTATKRPMDPWHYDYQGSQQTYSWRTERFGQDDYTDYEGLTGPKLRARINREYSTRFDNGHEFNTLKKTFEYGGNTSCILGSHVTNTVPEIWTEYRGPMRPEPTTGTAGLYPSFSPPSNHTLDLMGSKAIGLVAPTANEAAFAVFLGEILQDGLPKIPALNAFRERSLGARKGSEEYLNYTFGVKPFKKDLENMAQAVLSSAKKMKQLSRDSDRVVRRRHTFAEEVVDTVQPDEASSGYLGIPNLNGQPIVYSQWFSVLPLQRVVDTVTTRYSFSGAYTYHLAEADNFLGSLDSYIERANHLLGFEINLETIWNLTRWTWLLDWFSNIGNFVHNVSLLHSDNLVLRYGYVMCHTKAQRFRTVTGIVPSANPPTFKYCSHDTLASTATLESKVRRRATPYGFGLDVSSFSDTKWAILGALGLTRAPKALRMNE</sequence>
<organism evidence="1">
    <name type="scientific">Leviviridae sp</name>
    <dbReference type="NCBI Taxonomy" id="2027243"/>
    <lineage>
        <taxon>Viruses</taxon>
        <taxon>Riboviria</taxon>
        <taxon>Orthornavirae</taxon>
        <taxon>Lenarviricota</taxon>
        <taxon>Leviviricetes</taxon>
        <taxon>Norzivirales</taxon>
        <taxon>Fiersviridae</taxon>
    </lineage>
</organism>
<proteinExistence type="predicted"/>
<evidence type="ECO:0008006" key="2">
    <source>
        <dbReference type="Google" id="ProtNLM"/>
    </source>
</evidence>
<evidence type="ECO:0000313" key="1">
    <source>
        <dbReference type="EMBL" id="QDH89772.1"/>
    </source>
</evidence>
<reference evidence="1" key="1">
    <citation type="submission" date="2019-05" db="EMBL/GenBank/DDBJ databases">
        <title>Metatranscriptomic reconstruction reveals RNA viruses with the potential to shape carbon cycling in soil.</title>
        <authorList>
            <person name="Starr E.P."/>
            <person name="Nuccio E."/>
            <person name="Pett-Ridge J."/>
            <person name="Banfield J.F."/>
            <person name="Firestone M.K."/>
        </authorList>
    </citation>
    <scope>NUCLEOTIDE SEQUENCE</scope>
    <source>
        <strain evidence="1">H2_Rhizo_Litter_49_scaffold_1484</strain>
    </source>
</reference>
<protein>
    <recommendedName>
        <fullName evidence="2">Maturation</fullName>
    </recommendedName>
</protein>
<name>A0A514D836_9VIRU</name>
<dbReference type="EMBL" id="MN035027">
    <property type="protein sequence ID" value="QDH89772.1"/>
    <property type="molecule type" value="Genomic_RNA"/>
</dbReference>
<gene>
    <name evidence="1" type="ORF">H2RhizoLitter491484_000003</name>
</gene>
<accession>A0A514D836</accession>